<keyword evidence="5 8" id="KW-0119">Carbohydrate metabolism</keyword>
<keyword evidence="7 8" id="KW-0624">Polysaccharide degradation</keyword>
<evidence type="ECO:0000256" key="6">
    <source>
        <dbReference type="ARBA" id="ARBA00023295"/>
    </source>
</evidence>
<keyword evidence="6 8" id="KW-0326">Glycosidase</keyword>
<dbReference type="GO" id="GO:0030245">
    <property type="term" value="P:cellulose catabolic process"/>
    <property type="evidence" value="ECO:0007669"/>
    <property type="project" value="UniProtKB-KW"/>
</dbReference>
<comment type="catalytic activity">
    <reaction evidence="1 9">
        <text>Endohydrolysis of (1-&gt;4)-beta-D-glucosidic linkages in cellulose, lichenin and cereal beta-D-glucans.</text>
        <dbReference type="EC" id="3.2.1.4"/>
    </reaction>
</comment>
<dbReference type="SUPFAM" id="SSF48208">
    <property type="entry name" value="Six-hairpin glycosidases"/>
    <property type="match status" value="1"/>
</dbReference>
<proteinExistence type="inferred from homology"/>
<feature type="domain" description="Glycoside hydrolase family 9" evidence="11">
    <location>
        <begin position="141"/>
        <end position="564"/>
    </location>
</feature>
<dbReference type="InterPro" id="IPR001701">
    <property type="entry name" value="Glyco_hydro_9"/>
</dbReference>
<comment type="similarity">
    <text evidence="2 8 9">Belongs to the glycosyl hydrolase 9 (cellulase E) family.</text>
</comment>
<feature type="signal peptide" evidence="9">
    <location>
        <begin position="1"/>
        <end position="16"/>
    </location>
</feature>
<dbReference type="Gene3D" id="1.50.10.10">
    <property type="match status" value="1"/>
</dbReference>
<feature type="chain" id="PRO_5043112807" description="Endoglucanase" evidence="9">
    <location>
        <begin position="17"/>
        <end position="572"/>
    </location>
</feature>
<evidence type="ECO:0000256" key="4">
    <source>
        <dbReference type="ARBA" id="ARBA00023001"/>
    </source>
</evidence>
<dbReference type="Gene3D" id="2.60.40.290">
    <property type="match status" value="1"/>
</dbReference>
<dbReference type="GO" id="GO:0030247">
    <property type="term" value="F:polysaccharide binding"/>
    <property type="evidence" value="ECO:0007669"/>
    <property type="project" value="InterPro"/>
</dbReference>
<dbReference type="AlphaFoldDB" id="A0AAV2RI98"/>
<sequence>MWLLLVAAVAVTGAKAQQCECISVGDIWSENYHATFTATSTSSFTGFTIDLTFSHDVDSLQVWTCEIISNDARHYTLQNKDFSASPGDEITFEFMVHYVGPEPVIVEATLNGDDICGTGGYTTPAPYEDPCMPTGMTPYDYSQVLCMSFLFYEAQRSGPLPPDQRVTWRGESAQDDGADVGHDLTGGYYDAGDHVKFGFPLAYTATVLSWGVLEYKDGYVQAGQLEYAYTAIRWVTDYLLKAHTNSYELYGQVGDGEADHAFWGRPEDMTMDRPAFKIDQDHGGSDLAGETAAALAAAYMVFKDSDPIYAEEMLVAARDLYEFADQVRVEYDVSIPEASAYYRSWSGYGDELGWSACWLYYATGESIYLNDAKRHWNDFGMNKGDATGFSWDDKTAGVYLLMSQLDGGSEYLTTLQNFMDRIINDSPYTPGGLVYLDPWGSLRHANNVAFIALRAADLGLNPETYREFAKSQIDFTLGSTGRSFVVGYGVNPPQRPHHRSSSCPDPPSDCSDGWAFSNPGPNPHVLYGALVGGPDQNGQYEDDRGDFQRNEVACDYNAAFTGVLAAITQMNS</sequence>
<dbReference type="InterPro" id="IPR012291">
    <property type="entry name" value="CBM2_carb-bd_dom_sf"/>
</dbReference>
<dbReference type="EMBL" id="CAXKWB010022351">
    <property type="protein sequence ID" value="CAL4124271.1"/>
    <property type="molecule type" value="Genomic_DNA"/>
</dbReference>
<feature type="active site" evidence="8">
    <location>
        <position position="542"/>
    </location>
</feature>
<keyword evidence="13" id="KW-1185">Reference proteome</keyword>
<evidence type="ECO:0000256" key="9">
    <source>
        <dbReference type="RuleBase" id="RU361166"/>
    </source>
</evidence>
<keyword evidence="9" id="KW-0732">Signal</keyword>
<evidence type="ECO:0000256" key="10">
    <source>
        <dbReference type="SAM" id="MobiDB-lite"/>
    </source>
</evidence>
<comment type="caution">
    <text evidence="12">The sequence shown here is derived from an EMBL/GenBank/DDBJ whole genome shotgun (WGS) entry which is preliminary data.</text>
</comment>
<feature type="region of interest" description="Disordered" evidence="10">
    <location>
        <begin position="491"/>
        <end position="511"/>
    </location>
</feature>
<gene>
    <name evidence="12" type="ORF">MNOR_LOCUS24386</name>
</gene>
<dbReference type="InterPro" id="IPR008928">
    <property type="entry name" value="6-hairpin_glycosidase_sf"/>
</dbReference>
<dbReference type="EC" id="3.2.1.4" evidence="9"/>
<reference evidence="12 13" key="1">
    <citation type="submission" date="2024-05" db="EMBL/GenBank/DDBJ databases">
        <authorList>
            <person name="Wallberg A."/>
        </authorList>
    </citation>
    <scope>NUCLEOTIDE SEQUENCE [LARGE SCALE GENOMIC DNA]</scope>
</reference>
<dbReference type="FunFam" id="1.50.10.10:FF:000020">
    <property type="entry name" value="Endoglucanase"/>
    <property type="match status" value="1"/>
</dbReference>
<evidence type="ECO:0000313" key="12">
    <source>
        <dbReference type="EMBL" id="CAL4124271.1"/>
    </source>
</evidence>
<dbReference type="SUPFAM" id="SSF49384">
    <property type="entry name" value="Carbohydrate-binding domain"/>
    <property type="match status" value="1"/>
</dbReference>
<dbReference type="InterPro" id="IPR033126">
    <property type="entry name" value="Glyco_hydro_9_Asp/Glu_AS"/>
</dbReference>
<evidence type="ECO:0000256" key="7">
    <source>
        <dbReference type="ARBA" id="ARBA00023326"/>
    </source>
</evidence>
<evidence type="ECO:0000256" key="2">
    <source>
        <dbReference type="ARBA" id="ARBA00007072"/>
    </source>
</evidence>
<organism evidence="12 13">
    <name type="scientific">Meganyctiphanes norvegica</name>
    <name type="common">Northern krill</name>
    <name type="synonym">Thysanopoda norvegica</name>
    <dbReference type="NCBI Taxonomy" id="48144"/>
    <lineage>
        <taxon>Eukaryota</taxon>
        <taxon>Metazoa</taxon>
        <taxon>Ecdysozoa</taxon>
        <taxon>Arthropoda</taxon>
        <taxon>Crustacea</taxon>
        <taxon>Multicrustacea</taxon>
        <taxon>Malacostraca</taxon>
        <taxon>Eumalacostraca</taxon>
        <taxon>Eucarida</taxon>
        <taxon>Euphausiacea</taxon>
        <taxon>Euphausiidae</taxon>
        <taxon>Meganyctiphanes</taxon>
    </lineage>
</organism>
<dbReference type="PROSITE" id="PS00698">
    <property type="entry name" value="GH9_3"/>
    <property type="match status" value="1"/>
</dbReference>
<evidence type="ECO:0000313" key="13">
    <source>
        <dbReference type="Proteomes" id="UP001497623"/>
    </source>
</evidence>
<dbReference type="InterPro" id="IPR012341">
    <property type="entry name" value="6hp_glycosidase-like_sf"/>
</dbReference>
<evidence type="ECO:0000256" key="3">
    <source>
        <dbReference type="ARBA" id="ARBA00022801"/>
    </source>
</evidence>
<dbReference type="Proteomes" id="UP001497623">
    <property type="component" value="Unassembled WGS sequence"/>
</dbReference>
<accession>A0AAV2RI98</accession>
<feature type="active site" evidence="8">
    <location>
        <position position="551"/>
    </location>
</feature>
<dbReference type="Pfam" id="PF00759">
    <property type="entry name" value="Glyco_hydro_9"/>
    <property type="match status" value="1"/>
</dbReference>
<dbReference type="InterPro" id="IPR008965">
    <property type="entry name" value="CBM2/CBM3_carb-bd_dom_sf"/>
</dbReference>
<dbReference type="PANTHER" id="PTHR22298">
    <property type="entry name" value="ENDO-1,4-BETA-GLUCANASE"/>
    <property type="match status" value="1"/>
</dbReference>
<feature type="non-terminal residue" evidence="12">
    <location>
        <position position="572"/>
    </location>
</feature>
<dbReference type="GO" id="GO:0008810">
    <property type="term" value="F:cellulase activity"/>
    <property type="evidence" value="ECO:0007669"/>
    <property type="project" value="UniProtKB-EC"/>
</dbReference>
<name>A0AAV2RI98_MEGNR</name>
<evidence type="ECO:0000259" key="11">
    <source>
        <dbReference type="Pfam" id="PF00759"/>
    </source>
</evidence>
<protein>
    <recommendedName>
        <fullName evidence="9">Endoglucanase</fullName>
        <ecNumber evidence="9">3.2.1.4</ecNumber>
    </recommendedName>
</protein>
<evidence type="ECO:0000256" key="1">
    <source>
        <dbReference type="ARBA" id="ARBA00000966"/>
    </source>
</evidence>
<keyword evidence="3 8" id="KW-0378">Hydrolase</keyword>
<evidence type="ECO:0000256" key="8">
    <source>
        <dbReference type="PROSITE-ProRule" id="PRU10060"/>
    </source>
</evidence>
<evidence type="ECO:0000256" key="5">
    <source>
        <dbReference type="ARBA" id="ARBA00023277"/>
    </source>
</evidence>
<keyword evidence="4 9" id="KW-0136">Cellulose degradation</keyword>